<sequence length="147" mass="16997">MSKELVVNKEVQINADVSKVWNALINPKLIKQYLFGTEAVSDWNMGSSIIFRGKWEGKIYEDKGLILKLITNKIFQYAFWSPFSGLEDKPENYANITYELIEKGGDTLLAVTQDNIKTDEMFNRIYENWEIILKGLKETVEKNVTSH</sequence>
<dbReference type="InterPro" id="IPR013538">
    <property type="entry name" value="ASHA1/2-like_C"/>
</dbReference>
<protein>
    <submittedName>
        <fullName evidence="3">SRPBCC family protein</fullName>
    </submittedName>
</protein>
<dbReference type="InterPro" id="IPR023393">
    <property type="entry name" value="START-like_dom_sf"/>
</dbReference>
<dbReference type="SUPFAM" id="SSF55961">
    <property type="entry name" value="Bet v1-like"/>
    <property type="match status" value="1"/>
</dbReference>
<dbReference type="Proteomes" id="UP001281656">
    <property type="component" value="Unassembled WGS sequence"/>
</dbReference>
<organism evidence="3 4">
    <name type="scientific">Clostridium tanneri</name>
    <dbReference type="NCBI Taxonomy" id="3037988"/>
    <lineage>
        <taxon>Bacteria</taxon>
        <taxon>Bacillati</taxon>
        <taxon>Bacillota</taxon>
        <taxon>Clostridia</taxon>
        <taxon>Eubacteriales</taxon>
        <taxon>Clostridiaceae</taxon>
        <taxon>Clostridium</taxon>
    </lineage>
</organism>
<evidence type="ECO:0000259" key="2">
    <source>
        <dbReference type="Pfam" id="PF08327"/>
    </source>
</evidence>
<evidence type="ECO:0000256" key="1">
    <source>
        <dbReference type="ARBA" id="ARBA00006817"/>
    </source>
</evidence>
<proteinExistence type="inferred from homology"/>
<comment type="similarity">
    <text evidence="1">Belongs to the AHA1 family.</text>
</comment>
<name>A0ABU4JW38_9CLOT</name>
<keyword evidence="4" id="KW-1185">Reference proteome</keyword>
<dbReference type="RefSeq" id="WP_318798711.1">
    <property type="nucleotide sequence ID" value="NZ_JARUJP010000019.1"/>
</dbReference>
<dbReference type="EMBL" id="JARUJP010000019">
    <property type="protein sequence ID" value="MDW8802353.1"/>
    <property type="molecule type" value="Genomic_DNA"/>
</dbReference>
<accession>A0ABU4JW38</accession>
<dbReference type="Gene3D" id="3.30.530.20">
    <property type="match status" value="1"/>
</dbReference>
<comment type="caution">
    <text evidence="3">The sequence shown here is derived from an EMBL/GenBank/DDBJ whole genome shotgun (WGS) entry which is preliminary data.</text>
</comment>
<reference evidence="3 4" key="1">
    <citation type="submission" date="2023-04" db="EMBL/GenBank/DDBJ databases">
        <title>Clostridium tannerae sp. nov., isolated from the fecal material of an alpaca.</title>
        <authorList>
            <person name="Miller S."/>
            <person name="Hendry M."/>
            <person name="King J."/>
            <person name="Sankaranarayanan K."/>
            <person name="Lawson P.A."/>
        </authorList>
    </citation>
    <scope>NUCLEOTIDE SEQUENCE [LARGE SCALE GENOMIC DNA]</scope>
    <source>
        <strain evidence="3 4">A1-XYC3</strain>
    </source>
</reference>
<evidence type="ECO:0000313" key="4">
    <source>
        <dbReference type="Proteomes" id="UP001281656"/>
    </source>
</evidence>
<feature type="domain" description="Activator of Hsp90 ATPase homologue 1/2-like C-terminal" evidence="2">
    <location>
        <begin position="15"/>
        <end position="141"/>
    </location>
</feature>
<evidence type="ECO:0000313" key="3">
    <source>
        <dbReference type="EMBL" id="MDW8802353.1"/>
    </source>
</evidence>
<dbReference type="CDD" id="cd07814">
    <property type="entry name" value="SRPBCC_CalC_Aha1-like"/>
    <property type="match status" value="1"/>
</dbReference>
<dbReference type="Pfam" id="PF08327">
    <property type="entry name" value="AHSA1"/>
    <property type="match status" value="1"/>
</dbReference>
<gene>
    <name evidence="3" type="ORF">P8V03_14480</name>
</gene>